<feature type="compositionally biased region" description="Polar residues" evidence="1">
    <location>
        <begin position="21"/>
        <end position="31"/>
    </location>
</feature>
<dbReference type="EMBL" id="JACIFX010000024">
    <property type="protein sequence ID" value="MBB4233066.1"/>
    <property type="molecule type" value="Genomic_DNA"/>
</dbReference>
<feature type="compositionally biased region" description="Basic residues" evidence="1">
    <location>
        <begin position="47"/>
        <end position="62"/>
    </location>
</feature>
<reference evidence="2 3" key="1">
    <citation type="submission" date="2020-08" db="EMBL/GenBank/DDBJ databases">
        <title>Genomic Encyclopedia of Type Strains, Phase IV (KMG-V): Genome sequencing to study the core and pangenomes of soil and plant-associated prokaryotes.</title>
        <authorList>
            <person name="Whitman W."/>
        </authorList>
    </citation>
    <scope>NUCLEOTIDE SEQUENCE [LARGE SCALE GENOMIC DNA]</scope>
    <source>
        <strain evidence="2 3">SEMIA 4087</strain>
    </source>
</reference>
<organism evidence="2 3">
    <name type="scientific">Rhizobium mongolense</name>
    <dbReference type="NCBI Taxonomy" id="57676"/>
    <lineage>
        <taxon>Bacteria</taxon>
        <taxon>Pseudomonadati</taxon>
        <taxon>Pseudomonadota</taxon>
        <taxon>Alphaproteobacteria</taxon>
        <taxon>Hyphomicrobiales</taxon>
        <taxon>Rhizobiaceae</taxon>
        <taxon>Rhizobium/Agrobacterium group</taxon>
        <taxon>Rhizobium</taxon>
    </lineage>
</organism>
<evidence type="ECO:0000313" key="2">
    <source>
        <dbReference type="EMBL" id="MBB4233066.1"/>
    </source>
</evidence>
<evidence type="ECO:0000256" key="1">
    <source>
        <dbReference type="SAM" id="MobiDB-lite"/>
    </source>
</evidence>
<evidence type="ECO:0000313" key="3">
    <source>
        <dbReference type="Proteomes" id="UP000551353"/>
    </source>
</evidence>
<feature type="region of interest" description="Disordered" evidence="1">
    <location>
        <begin position="1"/>
        <end position="62"/>
    </location>
</feature>
<proteinExistence type="predicted"/>
<dbReference type="Proteomes" id="UP000551353">
    <property type="component" value="Unassembled WGS sequence"/>
</dbReference>
<protein>
    <submittedName>
        <fullName evidence="2">Uncharacterized protein</fullName>
    </submittedName>
</protein>
<gene>
    <name evidence="2" type="ORF">GGD56_006969</name>
</gene>
<name>A0ABR6IYR7_9HYPH</name>
<comment type="caution">
    <text evidence="2">The sequence shown here is derived from an EMBL/GenBank/DDBJ whole genome shotgun (WGS) entry which is preliminary data.</text>
</comment>
<sequence length="152" mass="17553">MRGNSAQKHPFSQPLQPHGSIMSQAGSARQQRSPDLDRADLFPIKPSQKRHQLRMVKTHPRRRYTRPAEALIFKGFRIEADPAAVLLDDANTVRPLRPEHVKRAIERVETAIPHQRHQRRGSLAEVDRLARHLNHNTGSDHALRTTRRIWAR</sequence>
<keyword evidence="3" id="KW-1185">Reference proteome</keyword>
<accession>A0ABR6IYR7</accession>